<reference evidence="1" key="2">
    <citation type="submission" date="2021-09" db="EMBL/GenBank/DDBJ databases">
        <authorList>
            <person name="Jia N."/>
            <person name="Wang J."/>
            <person name="Shi W."/>
            <person name="Du L."/>
            <person name="Sun Y."/>
            <person name="Zhan W."/>
            <person name="Jiang J."/>
            <person name="Wang Q."/>
            <person name="Zhang B."/>
            <person name="Ji P."/>
            <person name="Sakyi L.B."/>
            <person name="Cui X."/>
            <person name="Yuan T."/>
            <person name="Jiang B."/>
            <person name="Yang W."/>
            <person name="Lam T.T.-Y."/>
            <person name="Chang Q."/>
            <person name="Ding S."/>
            <person name="Wang X."/>
            <person name="Zhu J."/>
            <person name="Ruan X."/>
            <person name="Zhao L."/>
            <person name="Wei J."/>
            <person name="Que T."/>
            <person name="Du C."/>
            <person name="Cheng J."/>
            <person name="Dai P."/>
            <person name="Han X."/>
            <person name="Huang E."/>
            <person name="Gao Y."/>
            <person name="Liu J."/>
            <person name="Shao H."/>
            <person name="Ye R."/>
            <person name="Li L."/>
            <person name="Wei W."/>
            <person name="Wang X."/>
            <person name="Wang C."/>
            <person name="Huo Q."/>
            <person name="Li W."/>
            <person name="Guo W."/>
            <person name="Chen H."/>
            <person name="Chen S."/>
            <person name="Zhou L."/>
            <person name="Zhou L."/>
            <person name="Ni X."/>
            <person name="Tian J."/>
            <person name="Zhou Y."/>
            <person name="Sheng Y."/>
            <person name="Liu T."/>
            <person name="Pan Y."/>
            <person name="Xia L."/>
            <person name="Li J."/>
            <person name="Zhao F."/>
            <person name="Cao W."/>
        </authorList>
    </citation>
    <scope>NUCLEOTIDE SEQUENCE</scope>
    <source>
        <strain evidence="1">Rmic-2018</strain>
        <tissue evidence="1">Larvae</tissue>
    </source>
</reference>
<dbReference type="AlphaFoldDB" id="A0A9J6E693"/>
<dbReference type="Proteomes" id="UP000821866">
    <property type="component" value="Chromosome 3"/>
</dbReference>
<evidence type="ECO:0000313" key="1">
    <source>
        <dbReference type="EMBL" id="KAH8029641.1"/>
    </source>
</evidence>
<proteinExistence type="predicted"/>
<protein>
    <submittedName>
        <fullName evidence="1">Uncharacterized protein</fullName>
    </submittedName>
</protein>
<evidence type="ECO:0000313" key="2">
    <source>
        <dbReference type="Proteomes" id="UP000821866"/>
    </source>
</evidence>
<dbReference type="EMBL" id="JABSTU010000005">
    <property type="protein sequence ID" value="KAH8029641.1"/>
    <property type="molecule type" value="Genomic_DNA"/>
</dbReference>
<reference evidence="1" key="1">
    <citation type="journal article" date="2020" name="Cell">
        <title>Large-Scale Comparative Analyses of Tick Genomes Elucidate Their Genetic Diversity and Vector Capacities.</title>
        <authorList>
            <consortium name="Tick Genome and Microbiome Consortium (TIGMIC)"/>
            <person name="Jia N."/>
            <person name="Wang J."/>
            <person name="Shi W."/>
            <person name="Du L."/>
            <person name="Sun Y."/>
            <person name="Zhan W."/>
            <person name="Jiang J.F."/>
            <person name="Wang Q."/>
            <person name="Zhang B."/>
            <person name="Ji P."/>
            <person name="Bell-Sakyi L."/>
            <person name="Cui X.M."/>
            <person name="Yuan T.T."/>
            <person name="Jiang B.G."/>
            <person name="Yang W.F."/>
            <person name="Lam T.T."/>
            <person name="Chang Q.C."/>
            <person name="Ding S.J."/>
            <person name="Wang X.J."/>
            <person name="Zhu J.G."/>
            <person name="Ruan X.D."/>
            <person name="Zhao L."/>
            <person name="Wei J.T."/>
            <person name="Ye R.Z."/>
            <person name="Que T.C."/>
            <person name="Du C.H."/>
            <person name="Zhou Y.H."/>
            <person name="Cheng J.X."/>
            <person name="Dai P.F."/>
            <person name="Guo W.B."/>
            <person name="Han X.H."/>
            <person name="Huang E.J."/>
            <person name="Li L.F."/>
            <person name="Wei W."/>
            <person name="Gao Y.C."/>
            <person name="Liu J.Z."/>
            <person name="Shao H.Z."/>
            <person name="Wang X."/>
            <person name="Wang C.C."/>
            <person name="Yang T.C."/>
            <person name="Huo Q.B."/>
            <person name="Li W."/>
            <person name="Chen H.Y."/>
            <person name="Chen S.E."/>
            <person name="Zhou L.G."/>
            <person name="Ni X.B."/>
            <person name="Tian J.H."/>
            <person name="Sheng Y."/>
            <person name="Liu T."/>
            <person name="Pan Y.S."/>
            <person name="Xia L.Y."/>
            <person name="Li J."/>
            <person name="Zhao F."/>
            <person name="Cao W.C."/>
        </authorList>
    </citation>
    <scope>NUCLEOTIDE SEQUENCE</scope>
    <source>
        <strain evidence="1">Rmic-2018</strain>
    </source>
</reference>
<organism evidence="1 2">
    <name type="scientific">Rhipicephalus microplus</name>
    <name type="common">Cattle tick</name>
    <name type="synonym">Boophilus microplus</name>
    <dbReference type="NCBI Taxonomy" id="6941"/>
    <lineage>
        <taxon>Eukaryota</taxon>
        <taxon>Metazoa</taxon>
        <taxon>Ecdysozoa</taxon>
        <taxon>Arthropoda</taxon>
        <taxon>Chelicerata</taxon>
        <taxon>Arachnida</taxon>
        <taxon>Acari</taxon>
        <taxon>Parasitiformes</taxon>
        <taxon>Ixodida</taxon>
        <taxon>Ixodoidea</taxon>
        <taxon>Ixodidae</taxon>
        <taxon>Rhipicephalinae</taxon>
        <taxon>Rhipicephalus</taxon>
        <taxon>Boophilus</taxon>
    </lineage>
</organism>
<dbReference type="VEuPathDB" id="VectorBase:LOC119164588"/>
<comment type="caution">
    <text evidence="1">The sequence shown here is derived from an EMBL/GenBank/DDBJ whole genome shotgun (WGS) entry which is preliminary data.</text>
</comment>
<gene>
    <name evidence="1" type="ORF">HPB51_002094</name>
</gene>
<accession>A0A9J6E693</accession>
<sequence>MRRITSFTVFRIGPPRLLERRRLWHLILRQVSLVVSFHHLGMNKHAARKPLLRLCHLPAQITKPGTIAIVIGKGVPERSPQSGLTYACRIPIMGESYLVMPPCFERANSFAEAAVYLMSLLSLPWDNMSIVLETGVDDDPTPRKQMYTSVPAEKGFVKPLPPTIPADIDGDDVPLMYRCWAAPGNRMSHILKDAVWADITLPPDGLIILSNIRTLSAVNSGVWRFDKPFAGTTINVDNPLISAIQFIASERLFVGWHILRSAIGVATDSMQLGSSGEWPWHGETIHFDGL</sequence>
<keyword evidence="2" id="KW-1185">Reference proteome</keyword>
<name>A0A9J6E693_RHIMP</name>